<organism evidence="2 3">
    <name type="scientific">Penicillium angulare</name>
    <dbReference type="NCBI Taxonomy" id="116970"/>
    <lineage>
        <taxon>Eukaryota</taxon>
        <taxon>Fungi</taxon>
        <taxon>Dikarya</taxon>
        <taxon>Ascomycota</taxon>
        <taxon>Pezizomycotina</taxon>
        <taxon>Eurotiomycetes</taxon>
        <taxon>Eurotiomycetidae</taxon>
        <taxon>Eurotiales</taxon>
        <taxon>Aspergillaceae</taxon>
        <taxon>Penicillium</taxon>
    </lineage>
</organism>
<sequence>MVLYGVDSEGGNGKNEEEQDNDNRDGNVALDHLGGTRMGGVGQTVLDGNPDPQYGLGAQVTSSGEKSTESVKVRIGLGDNRIKPDLLCALALQ</sequence>
<gene>
    <name evidence="2" type="ORF">N7456_009295</name>
</gene>
<dbReference type="AlphaFoldDB" id="A0A9W9K549"/>
<evidence type="ECO:0000313" key="3">
    <source>
        <dbReference type="Proteomes" id="UP001149165"/>
    </source>
</evidence>
<feature type="region of interest" description="Disordered" evidence="1">
    <location>
        <begin position="1"/>
        <end position="68"/>
    </location>
</feature>
<comment type="caution">
    <text evidence="2">The sequence shown here is derived from an EMBL/GenBank/DDBJ whole genome shotgun (WGS) entry which is preliminary data.</text>
</comment>
<reference evidence="2" key="1">
    <citation type="submission" date="2022-11" db="EMBL/GenBank/DDBJ databases">
        <authorList>
            <person name="Petersen C."/>
        </authorList>
    </citation>
    <scope>NUCLEOTIDE SEQUENCE</scope>
    <source>
        <strain evidence="2">IBT 30069</strain>
    </source>
</reference>
<proteinExistence type="predicted"/>
<name>A0A9W9K549_9EURO</name>
<dbReference type="Proteomes" id="UP001149165">
    <property type="component" value="Unassembled WGS sequence"/>
</dbReference>
<keyword evidence="3" id="KW-1185">Reference proteome</keyword>
<evidence type="ECO:0000256" key="1">
    <source>
        <dbReference type="SAM" id="MobiDB-lite"/>
    </source>
</evidence>
<reference evidence="2" key="2">
    <citation type="journal article" date="2023" name="IMA Fungus">
        <title>Comparative genomic study of the Penicillium genus elucidates a diverse pangenome and 15 lateral gene transfer events.</title>
        <authorList>
            <person name="Petersen C."/>
            <person name="Sorensen T."/>
            <person name="Nielsen M.R."/>
            <person name="Sondergaard T.E."/>
            <person name="Sorensen J.L."/>
            <person name="Fitzpatrick D.A."/>
            <person name="Frisvad J.C."/>
            <person name="Nielsen K.L."/>
        </authorList>
    </citation>
    <scope>NUCLEOTIDE SEQUENCE</scope>
    <source>
        <strain evidence="2">IBT 30069</strain>
    </source>
</reference>
<dbReference type="EMBL" id="JAPQKH010000006">
    <property type="protein sequence ID" value="KAJ5093434.1"/>
    <property type="molecule type" value="Genomic_DNA"/>
</dbReference>
<protein>
    <submittedName>
        <fullName evidence="2">Uncharacterized protein</fullName>
    </submittedName>
</protein>
<evidence type="ECO:0000313" key="2">
    <source>
        <dbReference type="EMBL" id="KAJ5093434.1"/>
    </source>
</evidence>
<accession>A0A9W9K549</accession>